<feature type="chain" id="PRO_5007294418" description="Transmembrane protein 198" evidence="8">
    <location>
        <begin position="21"/>
        <end position="245"/>
    </location>
</feature>
<keyword evidence="3 7" id="KW-0812">Transmembrane</keyword>
<organism evidence="10 11">
    <name type="scientific">Conidiobolus coronatus (strain ATCC 28846 / CBS 209.66 / NRRL 28638)</name>
    <name type="common">Delacroixia coronata</name>
    <dbReference type="NCBI Taxonomy" id="796925"/>
    <lineage>
        <taxon>Eukaryota</taxon>
        <taxon>Fungi</taxon>
        <taxon>Fungi incertae sedis</taxon>
        <taxon>Zoopagomycota</taxon>
        <taxon>Entomophthoromycotina</taxon>
        <taxon>Entomophthoromycetes</taxon>
        <taxon>Entomophthorales</taxon>
        <taxon>Ancylistaceae</taxon>
        <taxon>Conidiobolus</taxon>
    </lineage>
</organism>
<evidence type="ECO:0000256" key="8">
    <source>
        <dbReference type="SAM" id="SignalP"/>
    </source>
</evidence>
<comment type="subcellular location">
    <subcellularLocation>
        <location evidence="1">Membrane</location>
        <topology evidence="1">Multi-pass membrane protein</topology>
    </subcellularLocation>
</comment>
<dbReference type="Pfam" id="PF13886">
    <property type="entry name" value="TM7S3_TM198"/>
    <property type="match status" value="1"/>
</dbReference>
<keyword evidence="5 7" id="KW-0472">Membrane</keyword>
<evidence type="ECO:0000256" key="5">
    <source>
        <dbReference type="ARBA" id="ARBA00023136"/>
    </source>
</evidence>
<feature type="transmembrane region" description="Helical" evidence="7">
    <location>
        <begin position="118"/>
        <end position="137"/>
    </location>
</feature>
<evidence type="ECO:0000256" key="3">
    <source>
        <dbReference type="ARBA" id="ARBA00022692"/>
    </source>
</evidence>
<feature type="domain" description="TM7S3/TM198-like" evidence="9">
    <location>
        <begin position="40"/>
        <end position="231"/>
    </location>
</feature>
<keyword evidence="8" id="KW-0732">Signal</keyword>
<evidence type="ECO:0000256" key="6">
    <source>
        <dbReference type="ARBA" id="ARBA00049737"/>
    </source>
</evidence>
<dbReference type="Proteomes" id="UP000070444">
    <property type="component" value="Unassembled WGS sequence"/>
</dbReference>
<name>A0A137P5Q9_CONC2</name>
<dbReference type="OrthoDB" id="102260at2759"/>
<feature type="transmembrane region" description="Helical" evidence="7">
    <location>
        <begin position="143"/>
        <end position="164"/>
    </location>
</feature>
<dbReference type="OMA" id="INDHITM"/>
<dbReference type="PANTHER" id="PTHR31247">
    <property type="entry name" value="TRANSMEMBRANE PROTEIN 198 FAMILY MEMBER"/>
    <property type="match status" value="1"/>
</dbReference>
<keyword evidence="4 7" id="KW-1133">Transmembrane helix</keyword>
<evidence type="ECO:0000259" key="9">
    <source>
        <dbReference type="Pfam" id="PF13886"/>
    </source>
</evidence>
<feature type="transmembrane region" description="Helical" evidence="7">
    <location>
        <begin position="36"/>
        <end position="53"/>
    </location>
</feature>
<dbReference type="STRING" id="796925.A0A137P5Q9"/>
<dbReference type="InterPro" id="IPR025256">
    <property type="entry name" value="TM7S3/TM198-like_dom"/>
</dbReference>
<evidence type="ECO:0000256" key="2">
    <source>
        <dbReference type="ARBA" id="ARBA00006244"/>
    </source>
</evidence>
<accession>A0A137P5Q9</accession>
<feature type="transmembrane region" description="Helical" evidence="7">
    <location>
        <begin position="169"/>
        <end position="190"/>
    </location>
</feature>
<dbReference type="PANTHER" id="PTHR31247:SF5">
    <property type="entry name" value="DUF4203 DOMAIN-CONTAINING PROTEIN"/>
    <property type="match status" value="1"/>
</dbReference>
<dbReference type="EMBL" id="KQ964505">
    <property type="protein sequence ID" value="KXN70343.1"/>
    <property type="molecule type" value="Genomic_DNA"/>
</dbReference>
<evidence type="ECO:0000256" key="7">
    <source>
        <dbReference type="SAM" id="Phobius"/>
    </source>
</evidence>
<evidence type="ECO:0000313" key="11">
    <source>
        <dbReference type="Proteomes" id="UP000070444"/>
    </source>
</evidence>
<dbReference type="InterPro" id="IPR040236">
    <property type="entry name" value="TMEM198"/>
</dbReference>
<keyword evidence="11" id="KW-1185">Reference proteome</keyword>
<evidence type="ECO:0000256" key="1">
    <source>
        <dbReference type="ARBA" id="ARBA00004141"/>
    </source>
</evidence>
<protein>
    <recommendedName>
        <fullName evidence="6">Transmembrane protein 198</fullName>
    </recommendedName>
</protein>
<feature type="transmembrane region" description="Helical" evidence="7">
    <location>
        <begin position="210"/>
        <end position="229"/>
    </location>
</feature>
<evidence type="ECO:0000256" key="4">
    <source>
        <dbReference type="ARBA" id="ARBA00022989"/>
    </source>
</evidence>
<comment type="similarity">
    <text evidence="2">Belongs to the TMEM198 family.</text>
</comment>
<gene>
    <name evidence="10" type="ORF">CONCODRAFT_7100</name>
</gene>
<dbReference type="GO" id="GO:0005886">
    <property type="term" value="C:plasma membrane"/>
    <property type="evidence" value="ECO:0007669"/>
    <property type="project" value="TreeGrafter"/>
</dbReference>
<dbReference type="AlphaFoldDB" id="A0A137P5Q9"/>
<feature type="signal peptide" evidence="8">
    <location>
        <begin position="1"/>
        <end position="20"/>
    </location>
</feature>
<feature type="transmembrane region" description="Helical" evidence="7">
    <location>
        <begin position="93"/>
        <end position="111"/>
    </location>
</feature>
<proteinExistence type="inferred from homology"/>
<feature type="transmembrane region" description="Helical" evidence="7">
    <location>
        <begin position="60"/>
        <end position="81"/>
    </location>
</feature>
<reference evidence="10 11" key="1">
    <citation type="journal article" date="2015" name="Genome Biol. Evol.">
        <title>Phylogenomic analyses indicate that early fungi evolved digesting cell walls of algal ancestors of land plants.</title>
        <authorList>
            <person name="Chang Y."/>
            <person name="Wang S."/>
            <person name="Sekimoto S."/>
            <person name="Aerts A.L."/>
            <person name="Choi C."/>
            <person name="Clum A."/>
            <person name="LaButti K.M."/>
            <person name="Lindquist E.A."/>
            <person name="Yee Ngan C."/>
            <person name="Ohm R.A."/>
            <person name="Salamov A.A."/>
            <person name="Grigoriev I.V."/>
            <person name="Spatafora J.W."/>
            <person name="Berbee M.L."/>
        </authorList>
    </citation>
    <scope>NUCLEOTIDE SEQUENCE [LARGE SCALE GENOMIC DNA]</scope>
    <source>
        <strain evidence="10 11">NRRL 28638</strain>
    </source>
</reference>
<evidence type="ECO:0000313" key="10">
    <source>
        <dbReference type="EMBL" id="KXN70343.1"/>
    </source>
</evidence>
<sequence>MDSIWLSLLFLFTFISGASAQSADVSGGEPNTDAGSIIAGIVLMVIGLIFVFAGKRIIKLILFVVGFVFFGALSVWIASLIVNIEDISNGQRIGIIVGSVIVGLIGGLLSWCLYQVGVVLLGFLGGFALGGLILSGVTTLDSYWARFGIMVAIGVVIAIVTLIFMNLMIIITTSFVGSQAFMIGVDAIANKGYTQFAQVTTHLQSVTMTPVLWGMLGSSIALALIGIIFQYKAYPKRSYHNKAAH</sequence>